<gene>
    <name evidence="1" type="ORF">METZ01_LOCUS165947</name>
</gene>
<dbReference type="AlphaFoldDB" id="A0A382BIU9"/>
<organism evidence="1">
    <name type="scientific">marine metagenome</name>
    <dbReference type="NCBI Taxonomy" id="408172"/>
    <lineage>
        <taxon>unclassified sequences</taxon>
        <taxon>metagenomes</taxon>
        <taxon>ecological metagenomes</taxon>
    </lineage>
</organism>
<dbReference type="InterPro" id="IPR029063">
    <property type="entry name" value="SAM-dependent_MTases_sf"/>
</dbReference>
<proteinExistence type="predicted"/>
<evidence type="ECO:0000313" key="1">
    <source>
        <dbReference type="EMBL" id="SVB13093.1"/>
    </source>
</evidence>
<dbReference type="InterPro" id="IPR030807">
    <property type="entry name" value="Methyltran_NanM"/>
</dbReference>
<reference evidence="1" key="1">
    <citation type="submission" date="2018-05" db="EMBL/GenBank/DDBJ databases">
        <authorList>
            <person name="Lanie J.A."/>
            <person name="Ng W.-L."/>
            <person name="Kazmierczak K.M."/>
            <person name="Andrzejewski T.M."/>
            <person name="Davidsen T.M."/>
            <person name="Wayne K.J."/>
            <person name="Tettelin H."/>
            <person name="Glass J.I."/>
            <person name="Rusch D."/>
            <person name="Podicherti R."/>
            <person name="Tsui H.-C.T."/>
            <person name="Winkler M.E."/>
        </authorList>
    </citation>
    <scope>NUCLEOTIDE SEQUENCE</scope>
</reference>
<evidence type="ECO:0008006" key="2">
    <source>
        <dbReference type="Google" id="ProtNLM"/>
    </source>
</evidence>
<accession>A0A382BIU9</accession>
<dbReference type="SUPFAM" id="SSF53335">
    <property type="entry name" value="S-adenosyl-L-methionine-dependent methyltransferases"/>
    <property type="match status" value="1"/>
</dbReference>
<protein>
    <recommendedName>
        <fullName evidence="2">Sugar O-methyltransferase</fullName>
    </recommendedName>
</protein>
<name>A0A382BIU9_9ZZZZ</name>
<sequence length="379" mass="43043">MTERYKMVTLEDNEDITSESYDRACDIGATLRCIYSALPRGEPERLAINDTVTPPEQWRHCSNEPVHTEESQERIFSSSYEFVNRLRWNGVFTGYTLDNVLNGNQNGGWTDQIARDFTGQELKEVPDWSVLAYPRLIEGLPDDLVCRPPALMGEVGWLVDGAIVNRDTIAYQERLCLMHQFGIIDLLQGLEPQKTVQIIEIGGGYGGLGYFLGQIFKNIQYVICDLPVSLYFSATYLSEVVGANNVGIYDGNNPEVLESDKGPRYVCLPNHFFDHLAGQSFDLAINTMSFIEMPGDVVDHYARGLKSLMLPEGMLFEQNYYFLRPDAPPTHCEPRTIIEKYFRYKLGVDRGSYWGIPNLWVNHLPVELMAASKIPFHKS</sequence>
<dbReference type="NCBIfam" id="TIGR04371">
    <property type="entry name" value="methyltran_NanM"/>
    <property type="match status" value="1"/>
</dbReference>
<dbReference type="EMBL" id="UINC01029783">
    <property type="protein sequence ID" value="SVB13093.1"/>
    <property type="molecule type" value="Genomic_DNA"/>
</dbReference>